<dbReference type="AlphaFoldDB" id="W0DTP1"/>
<dbReference type="OrthoDB" id="9775513at2"/>
<dbReference type="EMBL" id="CP007030">
    <property type="protein sequence ID" value="AHF00364.1"/>
    <property type="molecule type" value="Genomic_DNA"/>
</dbReference>
<protein>
    <recommendedName>
        <fullName evidence="9">Membrane fusion protein (MFP) family protein</fullName>
    </recommendedName>
</protein>
<dbReference type="InterPro" id="IPR058982">
    <property type="entry name" value="Beta-barrel_AprE"/>
</dbReference>
<feature type="transmembrane region" description="Helical" evidence="9">
    <location>
        <begin position="63"/>
        <end position="80"/>
    </location>
</feature>
<feature type="domain" description="AprE-like long alpha-helical hairpin" evidence="11">
    <location>
        <begin position="136"/>
        <end position="319"/>
    </location>
</feature>
<keyword evidence="10" id="KW-0175">Coiled coil</keyword>
<dbReference type="GO" id="GO:0005886">
    <property type="term" value="C:plasma membrane"/>
    <property type="evidence" value="ECO:0007669"/>
    <property type="project" value="UniProtKB-SubCell"/>
</dbReference>
<dbReference type="SUPFAM" id="SSF111369">
    <property type="entry name" value="HlyD-like secretion proteins"/>
    <property type="match status" value="1"/>
</dbReference>
<evidence type="ECO:0000256" key="7">
    <source>
        <dbReference type="ARBA" id="ARBA00022989"/>
    </source>
</evidence>
<evidence type="ECO:0000259" key="11">
    <source>
        <dbReference type="Pfam" id="PF25994"/>
    </source>
</evidence>
<accession>W0DTP1</accession>
<evidence type="ECO:0000256" key="10">
    <source>
        <dbReference type="SAM" id="Coils"/>
    </source>
</evidence>
<keyword evidence="8 9" id="KW-0472">Membrane</keyword>
<name>W0DTP1_9GAMM</name>
<dbReference type="FunCoup" id="W0DTP1">
    <property type="interactions" value="54"/>
</dbReference>
<keyword evidence="14" id="KW-1185">Reference proteome</keyword>
<gene>
    <name evidence="13" type="ORF">THIAE_00150</name>
</gene>
<feature type="domain" description="AprE-like beta-barrel" evidence="12">
    <location>
        <begin position="361"/>
        <end position="447"/>
    </location>
</feature>
<dbReference type="Gene3D" id="2.40.30.170">
    <property type="match status" value="1"/>
</dbReference>
<evidence type="ECO:0000256" key="6">
    <source>
        <dbReference type="ARBA" id="ARBA00022692"/>
    </source>
</evidence>
<dbReference type="PRINTS" id="PR01490">
    <property type="entry name" value="RTXTOXIND"/>
</dbReference>
<keyword evidence="6 9" id="KW-0812">Transmembrane</keyword>
<proteinExistence type="inferred from homology"/>
<evidence type="ECO:0000256" key="1">
    <source>
        <dbReference type="ARBA" id="ARBA00004377"/>
    </source>
</evidence>
<comment type="similarity">
    <text evidence="2 9">Belongs to the membrane fusion protein (MFP) (TC 8.A.1) family.</text>
</comment>
<keyword evidence="5 9" id="KW-0997">Cell inner membrane</keyword>
<feature type="coiled-coil region" evidence="10">
    <location>
        <begin position="183"/>
        <end position="290"/>
    </location>
</feature>
<dbReference type="InParanoid" id="W0DTP1"/>
<dbReference type="Gene3D" id="1.10.287.470">
    <property type="entry name" value="Helix hairpin bin"/>
    <property type="match status" value="1"/>
</dbReference>
<dbReference type="PANTHER" id="PTHR30386">
    <property type="entry name" value="MEMBRANE FUSION SUBUNIT OF EMRAB-TOLC MULTIDRUG EFFLUX PUMP"/>
    <property type="match status" value="1"/>
</dbReference>
<dbReference type="GO" id="GO:0015031">
    <property type="term" value="P:protein transport"/>
    <property type="evidence" value="ECO:0007669"/>
    <property type="project" value="InterPro"/>
</dbReference>
<dbReference type="Pfam" id="PF25994">
    <property type="entry name" value="HH_AprE"/>
    <property type="match status" value="1"/>
</dbReference>
<evidence type="ECO:0000313" key="13">
    <source>
        <dbReference type="EMBL" id="AHF00364.1"/>
    </source>
</evidence>
<dbReference type="KEGG" id="tao:THIAE_00150"/>
<reference evidence="13 14" key="1">
    <citation type="submission" date="2013-12" db="EMBL/GenBank/DDBJ databases">
        <authorList>
            <consortium name="DOE Joint Genome Institute"/>
            <person name="Kappler U."/>
            <person name="Huntemann M."/>
            <person name="Han J."/>
            <person name="Chen A."/>
            <person name="Kyrpides N."/>
            <person name="Mavromatis K."/>
            <person name="Markowitz V."/>
            <person name="Palaniappan K."/>
            <person name="Ivanova N."/>
            <person name="Schaumberg A."/>
            <person name="Pati A."/>
            <person name="Liolios K."/>
            <person name="Nordberg H.P."/>
            <person name="Cantor M.N."/>
            <person name="Hua S.X."/>
            <person name="Woyke T."/>
        </authorList>
    </citation>
    <scope>NUCLEOTIDE SEQUENCE [LARGE SCALE GENOMIC DNA]</scope>
    <source>
        <strain evidence="14">AL2</strain>
    </source>
</reference>
<organism evidence="13 14">
    <name type="scientific">Thiomicrospira aerophila AL3</name>
    <dbReference type="NCBI Taxonomy" id="717772"/>
    <lineage>
        <taxon>Bacteria</taxon>
        <taxon>Pseudomonadati</taxon>
        <taxon>Pseudomonadota</taxon>
        <taxon>Gammaproteobacteria</taxon>
        <taxon>Thiotrichales</taxon>
        <taxon>Piscirickettsiaceae</taxon>
        <taxon>Thiomicrospira</taxon>
    </lineage>
</organism>
<evidence type="ECO:0000256" key="3">
    <source>
        <dbReference type="ARBA" id="ARBA00022448"/>
    </source>
</evidence>
<keyword evidence="7 9" id="KW-1133">Transmembrane helix</keyword>
<dbReference type="RefSeq" id="WP_006459992.1">
    <property type="nucleotide sequence ID" value="NZ_CP007030.1"/>
</dbReference>
<evidence type="ECO:0000256" key="8">
    <source>
        <dbReference type="ARBA" id="ARBA00023136"/>
    </source>
</evidence>
<evidence type="ECO:0000256" key="9">
    <source>
        <dbReference type="RuleBase" id="RU365093"/>
    </source>
</evidence>
<keyword evidence="3 9" id="KW-0813">Transport</keyword>
<comment type="subcellular location">
    <subcellularLocation>
        <location evidence="1 9">Cell inner membrane</location>
        <topology evidence="1 9">Single-pass membrane protein</topology>
    </subcellularLocation>
</comment>
<evidence type="ECO:0000256" key="5">
    <source>
        <dbReference type="ARBA" id="ARBA00022519"/>
    </source>
</evidence>
<dbReference type="Proteomes" id="UP000005380">
    <property type="component" value="Chromosome"/>
</dbReference>
<keyword evidence="4 9" id="KW-1003">Cell membrane</keyword>
<dbReference type="InterPro" id="IPR058781">
    <property type="entry name" value="HH_AprE-like"/>
</dbReference>
<evidence type="ECO:0000259" key="12">
    <source>
        <dbReference type="Pfam" id="PF26002"/>
    </source>
</evidence>
<dbReference type="InterPro" id="IPR010129">
    <property type="entry name" value="T1SS_HlyD"/>
</dbReference>
<dbReference type="InterPro" id="IPR050739">
    <property type="entry name" value="MFP"/>
</dbReference>
<dbReference type="PANTHER" id="PTHR30386:SF26">
    <property type="entry name" value="TRANSPORT PROTEIN COMB"/>
    <property type="match status" value="1"/>
</dbReference>
<dbReference type="Pfam" id="PF26002">
    <property type="entry name" value="Beta-barrel_AprE"/>
    <property type="match status" value="1"/>
</dbReference>
<dbReference type="Gene3D" id="2.40.50.100">
    <property type="match status" value="1"/>
</dbReference>
<evidence type="ECO:0000256" key="2">
    <source>
        <dbReference type="ARBA" id="ARBA00009477"/>
    </source>
</evidence>
<sequence>MSNESKKPTSRSSEQQGFDQISKITHAKTTQAVANKIFKASPDWVIKHEPAYINQEPTGARRLLYIVVLVFIALIVWANWAELDEITRGDGRIIPSQQLQIIQSLDGGIVQDILVREGQTVERGDPLVIIDATRSTASFRENRAQVASLSAEIERLQALIERRPPEFDPAIRAEHPVIFIQELALYQSARQELAEQLEIARSQLAQRREELKEAEMARTQQQEVLSTTRRELNFTRPLLRSGAVSEVDVIRLERDLANAQGELNRTEVTIRRLNLAIEEAEIRIKEIESVAVTRWRTQLSESVGRLATLSEAEAGLEDRVRQTELRSPVRGTIQRLYVNTVGGVVSPGREVMEIVPLDDTLIVEARIAPRDIANIRPGLNARLKFTAYDFMIYGAFDAKVAHISADTITDEKDETYYLVRLQTDDSLIPANMVLIPGMTVQVDILTGKKSVLDYLLKPVLRATSNAMTER</sequence>
<dbReference type="STRING" id="717772.THIAE_00150"/>
<evidence type="ECO:0000256" key="4">
    <source>
        <dbReference type="ARBA" id="ARBA00022475"/>
    </source>
</evidence>
<evidence type="ECO:0000313" key="14">
    <source>
        <dbReference type="Proteomes" id="UP000005380"/>
    </source>
</evidence>
<dbReference type="eggNOG" id="COG0845">
    <property type="taxonomic scope" value="Bacteria"/>
</dbReference>
<dbReference type="HOGENOM" id="CLU_023976_8_0_6"/>
<dbReference type="NCBIfam" id="TIGR01843">
    <property type="entry name" value="type_I_hlyD"/>
    <property type="match status" value="1"/>
</dbReference>